<dbReference type="PANTHER" id="PTHR43685:SF3">
    <property type="entry name" value="SLR2126 PROTEIN"/>
    <property type="match status" value="1"/>
</dbReference>
<evidence type="ECO:0000313" key="2">
    <source>
        <dbReference type="EMBL" id="MQY07140.1"/>
    </source>
</evidence>
<sequence>MSPTLDRHHVTAVLVVHDGARWLPAALKALLTQSRPADRLTVADTGSRDRGPAVLAEVAGAGNVRTLPRATGYGAAVAEALRDLPGPSPETMQWLWLLHDDCAPAHDALACLLRAAGADPRIAVAGPKVRDWDDRAVLLEAGVAIDGATRRHTGLDGREYDQGQHDGVRDVLAVGSAGMLVRRDAWDRLGGFDPAFGLFRDDVDFCWRAHAAGHRVVLAGDAVVHHAEASRRGLRETGAVAGSHRRRDRRNALYALLGNLPARRLPQALLRNGWAALVRALCLLAVKRPDAARDELAAFGGVLGAPVGFWRMRSARAKGRAQAYRAVRRFLPRRVALRRAAEAVAGRFGGDEAPAPRGPGPVRRLLARPAAPLVLGLGVITVAAERSRVPAGGALGGGALVPAPGGAGDLWGQYLSGWHPAGLGSSAGSPPYIAVLAALSTLLLGKPWLLISLLLLGSVPLAGLTAYRASRLLIPRDAAALRVWFAATYALLPPATGAISGGRLGTAVVAVLLPLIALTASRMLTADARPAGRAAWATALLLTVVLAFVPLAWLLAALGGAAVWALFGRPGGRVRRHLVIALGVPPLLLLPWTAGLLRHPSRFLLEAGLHAPATPPATAAGLLTLNPGGPGTPAPWIMLGLPLAAGCALWARSGRRVVLTGWLLALAGVLVAILASAMTVTKGADAAPAWPGVALLAAAVGLLAAATAAVRRALRTHRLVAALILAAVVSTPLLAAASWIGNGRDGPLGRVDPDAFPAYLNGPEGPRTLALRQDPDGRVTYTVLRGAAPVLGEAETPADDRARRRMDRLAAALAGARPGDDGTALARMGVQYVMVRYPGREPLTAVLDAAPELTRLSRTTEFAAWRVQPPAGRRMLLDGAAVTPLPAHGPVRIPPGGPRTLLLAEPADGGWHATLDGRDAASTTVDGWAQGYRIPPAGGVFDERRGMLLRHIWLVLQGAGTLLVIALALPGARRRRVQVRHEPVP</sequence>
<dbReference type="InterPro" id="IPR029044">
    <property type="entry name" value="Nucleotide-diphossugar_trans"/>
</dbReference>
<dbReference type="Pfam" id="PF13641">
    <property type="entry name" value="Glyco_tranf_2_3"/>
    <property type="match status" value="1"/>
</dbReference>
<dbReference type="AlphaFoldDB" id="A0A7K0C165"/>
<feature type="transmembrane region" description="Helical" evidence="1">
    <location>
        <begin position="633"/>
        <end position="651"/>
    </location>
</feature>
<comment type="caution">
    <text evidence="2">The sequence shown here is derived from an EMBL/GenBank/DDBJ whole genome shotgun (WGS) entry which is preliminary data.</text>
</comment>
<evidence type="ECO:0008006" key="4">
    <source>
        <dbReference type="Google" id="ProtNLM"/>
    </source>
</evidence>
<accession>A0A7K0C165</accession>
<feature type="transmembrane region" description="Helical" evidence="1">
    <location>
        <begin position="689"/>
        <end position="710"/>
    </location>
</feature>
<keyword evidence="1" id="KW-0812">Transmembrane</keyword>
<organism evidence="2 3">
    <name type="scientific">Actinomadura macrotermitis</name>
    <dbReference type="NCBI Taxonomy" id="2585200"/>
    <lineage>
        <taxon>Bacteria</taxon>
        <taxon>Bacillati</taxon>
        <taxon>Actinomycetota</taxon>
        <taxon>Actinomycetes</taxon>
        <taxon>Streptosporangiales</taxon>
        <taxon>Thermomonosporaceae</taxon>
        <taxon>Actinomadura</taxon>
    </lineage>
</organism>
<name>A0A7K0C165_9ACTN</name>
<reference evidence="2 3" key="1">
    <citation type="submission" date="2019-10" db="EMBL/GenBank/DDBJ databases">
        <title>Actinomadura rubteroloni sp. nov. and Actinomadura macrotermitis sp. nov., isolated from the gut of fungus growing-termite Macrotermes natalensis.</title>
        <authorList>
            <person name="Benndorf R."/>
            <person name="Martin K."/>
            <person name="Kuefner M."/>
            <person name="De Beer W."/>
            <person name="Kaster A.-K."/>
            <person name="Vollmers J."/>
            <person name="Poulsen M."/>
            <person name="Beemelmanns C."/>
        </authorList>
    </citation>
    <scope>NUCLEOTIDE SEQUENCE [LARGE SCALE GENOMIC DNA]</scope>
    <source>
        <strain evidence="2 3">RB68</strain>
    </source>
</reference>
<feature type="transmembrane region" description="Helical" evidence="1">
    <location>
        <begin position="504"/>
        <end position="524"/>
    </location>
</feature>
<proteinExistence type="predicted"/>
<keyword evidence="3" id="KW-1185">Reference proteome</keyword>
<keyword evidence="1" id="KW-0472">Membrane</keyword>
<dbReference type="Proteomes" id="UP000487268">
    <property type="component" value="Unassembled WGS sequence"/>
</dbReference>
<dbReference type="PANTHER" id="PTHR43685">
    <property type="entry name" value="GLYCOSYLTRANSFERASE"/>
    <property type="match status" value="1"/>
</dbReference>
<dbReference type="SUPFAM" id="SSF53448">
    <property type="entry name" value="Nucleotide-diphospho-sugar transferases"/>
    <property type="match status" value="1"/>
</dbReference>
<feature type="transmembrane region" description="Helical" evidence="1">
    <location>
        <begin position="536"/>
        <end position="566"/>
    </location>
</feature>
<feature type="transmembrane region" description="Helical" evidence="1">
    <location>
        <begin position="952"/>
        <end position="972"/>
    </location>
</feature>
<feature type="transmembrane region" description="Helical" evidence="1">
    <location>
        <begin position="473"/>
        <end position="492"/>
    </location>
</feature>
<evidence type="ECO:0000313" key="3">
    <source>
        <dbReference type="Proteomes" id="UP000487268"/>
    </source>
</evidence>
<dbReference type="RefSeq" id="WP_328594796.1">
    <property type="nucleotide sequence ID" value="NZ_WEGH01000003.1"/>
</dbReference>
<dbReference type="InterPro" id="IPR050834">
    <property type="entry name" value="Glycosyltransf_2"/>
</dbReference>
<feature type="transmembrane region" description="Helical" evidence="1">
    <location>
        <begin position="448"/>
        <end position="467"/>
    </location>
</feature>
<feature type="transmembrane region" description="Helical" evidence="1">
    <location>
        <begin position="719"/>
        <end position="740"/>
    </location>
</feature>
<dbReference type="EMBL" id="WEGH01000003">
    <property type="protein sequence ID" value="MQY07140.1"/>
    <property type="molecule type" value="Genomic_DNA"/>
</dbReference>
<feature type="transmembrane region" description="Helical" evidence="1">
    <location>
        <begin position="658"/>
        <end position="677"/>
    </location>
</feature>
<gene>
    <name evidence="2" type="ORF">ACRB68_52390</name>
</gene>
<protein>
    <recommendedName>
        <fullName evidence="4">Glycosyltransferase family 2 protein</fullName>
    </recommendedName>
</protein>
<evidence type="ECO:0000256" key="1">
    <source>
        <dbReference type="SAM" id="Phobius"/>
    </source>
</evidence>
<dbReference type="Gene3D" id="3.90.550.10">
    <property type="entry name" value="Spore Coat Polysaccharide Biosynthesis Protein SpsA, Chain A"/>
    <property type="match status" value="1"/>
</dbReference>
<keyword evidence="1" id="KW-1133">Transmembrane helix</keyword>